<gene>
    <name evidence="1" type="ORF">A9K55_002289</name>
</gene>
<name>A0A2H4S8Z4_CORMI</name>
<protein>
    <submittedName>
        <fullName evidence="1">Uncharacterized protein</fullName>
    </submittedName>
</protein>
<dbReference type="OrthoDB" id="4468425at2759"/>
<dbReference type="AlphaFoldDB" id="A0A2H4S8Z4"/>
<proteinExistence type="predicted"/>
<organism evidence="1 2">
    <name type="scientific">Cordyceps militaris</name>
    <name type="common">Caterpillar fungus</name>
    <name type="synonym">Clavaria militaris</name>
    <dbReference type="NCBI Taxonomy" id="73501"/>
    <lineage>
        <taxon>Eukaryota</taxon>
        <taxon>Fungi</taxon>
        <taxon>Dikarya</taxon>
        <taxon>Ascomycota</taxon>
        <taxon>Pezizomycotina</taxon>
        <taxon>Sordariomycetes</taxon>
        <taxon>Hypocreomycetidae</taxon>
        <taxon>Hypocreales</taxon>
        <taxon>Cordycipitaceae</taxon>
        <taxon>Cordyceps</taxon>
    </lineage>
</organism>
<dbReference type="VEuPathDB" id="FungiDB:A9K55_002289"/>
<evidence type="ECO:0000313" key="2">
    <source>
        <dbReference type="Proteomes" id="UP000323067"/>
    </source>
</evidence>
<reference evidence="1 2" key="1">
    <citation type="journal article" date="2017" name="BMC Genomics">
        <title>Chromosome level assembly and secondary metabolite potential of the parasitic fungus Cordyceps militaris.</title>
        <authorList>
            <person name="Kramer G.J."/>
            <person name="Nodwell J.R."/>
        </authorList>
    </citation>
    <scope>NUCLEOTIDE SEQUENCE [LARGE SCALE GENOMIC DNA]</scope>
    <source>
        <strain evidence="1 2">ATCC 34164</strain>
    </source>
</reference>
<accession>A0A2H4S8Z4</accession>
<dbReference type="Proteomes" id="UP000323067">
    <property type="component" value="Chromosome iv"/>
</dbReference>
<dbReference type="EMBL" id="CP023322">
    <property type="protein sequence ID" value="ATY59580.1"/>
    <property type="molecule type" value="Genomic_DNA"/>
</dbReference>
<dbReference type="VEuPathDB" id="FungiDB:CCM_09497"/>
<sequence>MEQFRQAILDMVEAGDSFEIESLANRLRPFRVETANNTAACRLKLVLEDGLAAGNLEAMADPALSTPPATVCMGDVSDNSTDENALSFQMDDMWPEWLVTPSSTSSPTADDHFFMPNEMATSVSSEGDAAMCGGDVNTVMWSDDVTPHINTTMDNFALDSNSLATLGIDLYDNTFDTSPLSSVARSKPPTQDSLSIPALSAERCAFSSRTLSVPRHAPLGSSLAERLVHPTEMQRYIRSDCSSYIRENAERWSRDGLWQHSEFPNPENAAPGCDGLRTVYHCICQLDVRMEDDAIRNRIAIIVLHERYERNIQTAAAAYQATGRTSRGRGYASILVDNILAQIHGHEWTAASLWRKKELRAKFHDRKRYGKRWSILARSAGQGILFLCAPQLVAIVNKTKVPCEHLQALGDMLSRADTETAKVLQAFNNTAKSLIHGIDGNDLVHGIDGNDYENDSFASNGTLLE</sequence>
<evidence type="ECO:0000313" key="1">
    <source>
        <dbReference type="EMBL" id="ATY59580.1"/>
    </source>
</evidence>